<sequence length="197" mass="22749">MFWYGMVVSSSSSMSLTIFMLALIFFHSTEYLLSRVVHARGELLLSFPYLVAMSLALVEFTVECFLFTSYKKRVLSLVSTLGITMVLFGELMRKAAIIHAQKAFTLQVQTRKRQEHALITTGIYRYVRHPAYLGWTVWAVGTQFLLGNLICIPLFYHLAMKFFQERIPVEENLLASFFGEQWHAYRKKTPTYLPGIP</sequence>
<comment type="caution">
    <text evidence="10">Lacks conserved residue(s) required for the propagation of feature annotation.</text>
</comment>
<keyword evidence="10" id="KW-0256">Endoplasmic reticulum</keyword>
<feature type="transmembrane region" description="Helical" evidence="10">
    <location>
        <begin position="49"/>
        <end position="67"/>
    </location>
</feature>
<evidence type="ECO:0000256" key="4">
    <source>
        <dbReference type="ARBA" id="ARBA00022603"/>
    </source>
</evidence>
<dbReference type="Gene3D" id="1.20.120.1630">
    <property type="match status" value="1"/>
</dbReference>
<evidence type="ECO:0000256" key="8">
    <source>
        <dbReference type="ARBA" id="ARBA00022989"/>
    </source>
</evidence>
<proteinExistence type="inferred from homology"/>
<comment type="similarity">
    <text evidence="2 10">Belongs to the class VI-like SAM-binding methyltransferase superfamily. Isoprenylcysteine carboxyl methyltransferase family.</text>
</comment>
<keyword evidence="6 10" id="KW-0949">S-adenosyl-L-methionine</keyword>
<keyword evidence="8 10" id="KW-1133">Transmembrane helix</keyword>
<evidence type="ECO:0000256" key="3">
    <source>
        <dbReference type="ARBA" id="ARBA00012151"/>
    </source>
</evidence>
<gene>
    <name evidence="11" type="ORF">PPRO1471_LOCUS5340</name>
</gene>
<evidence type="ECO:0000313" key="11">
    <source>
        <dbReference type="EMBL" id="CAD9381763.1"/>
    </source>
</evidence>
<evidence type="ECO:0000256" key="10">
    <source>
        <dbReference type="RuleBase" id="RU362022"/>
    </source>
</evidence>
<evidence type="ECO:0000256" key="6">
    <source>
        <dbReference type="ARBA" id="ARBA00022691"/>
    </source>
</evidence>
<dbReference type="EC" id="2.1.1.100" evidence="3 10"/>
<name>A0A7S2FAN3_9CHLO</name>
<keyword evidence="7 10" id="KW-0812">Transmembrane</keyword>
<feature type="transmembrane region" description="Helical" evidence="10">
    <location>
        <begin position="74"/>
        <end position="92"/>
    </location>
</feature>
<keyword evidence="4 10" id="KW-0489">Methyltransferase</keyword>
<feature type="transmembrane region" description="Helical" evidence="10">
    <location>
        <begin position="135"/>
        <end position="156"/>
    </location>
</feature>
<evidence type="ECO:0000256" key="1">
    <source>
        <dbReference type="ARBA" id="ARBA00004141"/>
    </source>
</evidence>
<accession>A0A7S2FAN3</accession>
<evidence type="ECO:0000256" key="2">
    <source>
        <dbReference type="ARBA" id="ARBA00009140"/>
    </source>
</evidence>
<dbReference type="GO" id="GO:0004671">
    <property type="term" value="F:protein C-terminal S-isoprenylcysteine carboxyl O-methyltransferase activity"/>
    <property type="evidence" value="ECO:0007669"/>
    <property type="project" value="UniProtKB-EC"/>
</dbReference>
<comment type="catalytic activity">
    <reaction evidence="10">
        <text>[protein]-C-terminal S-[(2E,6E)-farnesyl]-L-cysteine + S-adenosyl-L-methionine = [protein]-C-terminal S-[(2E,6E)-farnesyl]-L-cysteine methyl ester + S-adenosyl-L-homocysteine</text>
        <dbReference type="Rhea" id="RHEA:21672"/>
        <dbReference type="Rhea" id="RHEA-COMP:12125"/>
        <dbReference type="Rhea" id="RHEA-COMP:12126"/>
        <dbReference type="ChEBI" id="CHEBI:57856"/>
        <dbReference type="ChEBI" id="CHEBI:59789"/>
        <dbReference type="ChEBI" id="CHEBI:90510"/>
        <dbReference type="ChEBI" id="CHEBI:90511"/>
        <dbReference type="EC" id="2.1.1.100"/>
    </reaction>
</comment>
<dbReference type="EMBL" id="HBGR01008018">
    <property type="protein sequence ID" value="CAD9381763.1"/>
    <property type="molecule type" value="Transcribed_RNA"/>
</dbReference>
<keyword evidence="5" id="KW-0808">Transferase</keyword>
<comment type="cofactor">
    <cofactor evidence="10">
        <name>Zn(2+)</name>
        <dbReference type="ChEBI" id="CHEBI:29105"/>
    </cofactor>
    <text evidence="10">Divalent metal cations. Probably Zn(2+).</text>
</comment>
<comment type="subcellular location">
    <subcellularLocation>
        <location evidence="10">Endoplasmic reticulum membrane</location>
        <topology evidence="10">Multi-pass membrane protein</topology>
    </subcellularLocation>
    <subcellularLocation>
        <location evidence="1">Membrane</location>
        <topology evidence="1">Multi-pass membrane protein</topology>
    </subcellularLocation>
</comment>
<keyword evidence="9 10" id="KW-0472">Membrane</keyword>
<dbReference type="GO" id="GO:0032259">
    <property type="term" value="P:methylation"/>
    <property type="evidence" value="ECO:0007669"/>
    <property type="project" value="UniProtKB-KW"/>
</dbReference>
<dbReference type="PANTHER" id="PTHR12714:SF9">
    <property type="entry name" value="PROTEIN-S-ISOPRENYLCYSTEINE O-METHYLTRANSFERASE"/>
    <property type="match status" value="1"/>
</dbReference>
<dbReference type="InterPro" id="IPR025770">
    <property type="entry name" value="PPMT_MeTrfase"/>
</dbReference>
<protein>
    <recommendedName>
        <fullName evidence="3 10">Protein-S-isoprenylcysteine O-methyltransferase</fullName>
        <ecNumber evidence="3 10">2.1.1.100</ecNumber>
    </recommendedName>
</protein>
<dbReference type="Pfam" id="PF04140">
    <property type="entry name" value="ICMT"/>
    <property type="match status" value="1"/>
</dbReference>
<dbReference type="PROSITE" id="PS51564">
    <property type="entry name" value="SAM_ICMT"/>
    <property type="match status" value="1"/>
</dbReference>
<dbReference type="GO" id="GO:0005789">
    <property type="term" value="C:endoplasmic reticulum membrane"/>
    <property type="evidence" value="ECO:0007669"/>
    <property type="project" value="UniProtKB-SubCell"/>
</dbReference>
<dbReference type="PANTHER" id="PTHR12714">
    <property type="entry name" value="PROTEIN-S ISOPRENYLCYSTEINE O-METHYLTRANSFERASE"/>
    <property type="match status" value="1"/>
</dbReference>
<evidence type="ECO:0000256" key="9">
    <source>
        <dbReference type="ARBA" id="ARBA00023136"/>
    </source>
</evidence>
<evidence type="ECO:0000256" key="7">
    <source>
        <dbReference type="ARBA" id="ARBA00022692"/>
    </source>
</evidence>
<evidence type="ECO:0000256" key="5">
    <source>
        <dbReference type="ARBA" id="ARBA00022679"/>
    </source>
</evidence>
<organism evidence="11">
    <name type="scientific">Pycnococcus provasolii</name>
    <dbReference type="NCBI Taxonomy" id="41880"/>
    <lineage>
        <taxon>Eukaryota</taxon>
        <taxon>Viridiplantae</taxon>
        <taxon>Chlorophyta</taxon>
        <taxon>Pseudoscourfieldiophyceae</taxon>
        <taxon>Pseudoscourfieldiales</taxon>
        <taxon>Pycnococcaceae</taxon>
        <taxon>Pycnococcus</taxon>
    </lineage>
</organism>
<dbReference type="InterPro" id="IPR007269">
    <property type="entry name" value="ICMT_MeTrfase"/>
</dbReference>
<dbReference type="AlphaFoldDB" id="A0A7S2FAN3"/>
<reference evidence="11" key="1">
    <citation type="submission" date="2021-01" db="EMBL/GenBank/DDBJ databases">
        <authorList>
            <person name="Corre E."/>
            <person name="Pelletier E."/>
            <person name="Niang G."/>
            <person name="Scheremetjew M."/>
            <person name="Finn R."/>
            <person name="Kale V."/>
            <person name="Holt S."/>
            <person name="Cochrane G."/>
            <person name="Meng A."/>
            <person name="Brown T."/>
            <person name="Cohen L."/>
        </authorList>
    </citation>
    <scope>NUCLEOTIDE SEQUENCE</scope>
    <source>
        <strain evidence="11">RCC733</strain>
    </source>
</reference>